<accession>A0A0F9HS84</accession>
<evidence type="ECO:0000313" key="1">
    <source>
        <dbReference type="EMBL" id="KKL84560.1"/>
    </source>
</evidence>
<dbReference type="EMBL" id="LAZR01021667">
    <property type="protein sequence ID" value="KKL84560.1"/>
    <property type="molecule type" value="Genomic_DNA"/>
</dbReference>
<name>A0A0F9HS84_9ZZZZ</name>
<proteinExistence type="predicted"/>
<gene>
    <name evidence="1" type="ORF">LCGC14_1963540</name>
</gene>
<sequence length="138" mass="15561">MAREIRTEAMVVDVLCAFLAKEGYRVRTEVPNMGQSMDVGATRNRWFTAIEAKLRDWRSAFGQCRAHELVADFICVAVGTKSVSPLLLQEATSKGYGVIHVNLATGQCSWAERPQRNERVWSAQRRRLSANLRGIEHV</sequence>
<dbReference type="AlphaFoldDB" id="A0A0F9HS84"/>
<evidence type="ECO:0008006" key="2">
    <source>
        <dbReference type="Google" id="ProtNLM"/>
    </source>
</evidence>
<organism evidence="1">
    <name type="scientific">marine sediment metagenome</name>
    <dbReference type="NCBI Taxonomy" id="412755"/>
    <lineage>
        <taxon>unclassified sequences</taxon>
        <taxon>metagenomes</taxon>
        <taxon>ecological metagenomes</taxon>
    </lineage>
</organism>
<comment type="caution">
    <text evidence="1">The sequence shown here is derived from an EMBL/GenBank/DDBJ whole genome shotgun (WGS) entry which is preliminary data.</text>
</comment>
<reference evidence="1" key="1">
    <citation type="journal article" date="2015" name="Nature">
        <title>Complex archaea that bridge the gap between prokaryotes and eukaryotes.</title>
        <authorList>
            <person name="Spang A."/>
            <person name="Saw J.H."/>
            <person name="Jorgensen S.L."/>
            <person name="Zaremba-Niedzwiedzka K."/>
            <person name="Martijn J."/>
            <person name="Lind A.E."/>
            <person name="van Eijk R."/>
            <person name="Schleper C."/>
            <person name="Guy L."/>
            <person name="Ettema T.J."/>
        </authorList>
    </citation>
    <scope>NUCLEOTIDE SEQUENCE</scope>
</reference>
<protein>
    <recommendedName>
        <fullName evidence="2">Restriction endonuclease type IV Mrr domain-containing protein</fullName>
    </recommendedName>
</protein>